<dbReference type="EC" id="5.4.99.25" evidence="1"/>
<gene>
    <name evidence="7" type="ORF">UFOPK2656_03294</name>
    <name evidence="8" type="ORF">UFOPK3099_02945</name>
    <name evidence="9" type="ORF">UFOPK3267_01915</name>
    <name evidence="10" type="ORF">UFOPK3651_03059</name>
    <name evidence="11" type="ORF">UFOPK3931_02062</name>
    <name evidence="6" type="ORF">UFOPK4189_03044</name>
</gene>
<dbReference type="EMBL" id="CAFBOL010000061">
    <property type="protein sequence ID" value="CAB4999939.1"/>
    <property type="molecule type" value="Genomic_DNA"/>
</dbReference>
<dbReference type="EMBL" id="CAESGF010000028">
    <property type="protein sequence ID" value="CAB4365299.1"/>
    <property type="molecule type" value="Genomic_DNA"/>
</dbReference>
<dbReference type="EMBL" id="CAFBMT010000028">
    <property type="protein sequence ID" value="CAB4954224.1"/>
    <property type="molecule type" value="Genomic_DNA"/>
</dbReference>
<keyword evidence="2" id="KW-0819">tRNA processing</keyword>
<dbReference type="GO" id="GO:0003723">
    <property type="term" value="F:RNA binding"/>
    <property type="evidence" value="ECO:0007669"/>
    <property type="project" value="InterPro"/>
</dbReference>
<dbReference type="PANTHER" id="PTHR13767:SF2">
    <property type="entry name" value="PSEUDOURIDYLATE SYNTHASE TRUB1"/>
    <property type="match status" value="1"/>
</dbReference>
<dbReference type="CDD" id="cd02573">
    <property type="entry name" value="PseudoU_synth_EcTruB"/>
    <property type="match status" value="1"/>
</dbReference>
<dbReference type="InterPro" id="IPR014780">
    <property type="entry name" value="tRNA_psdUridine_synth_TruB"/>
</dbReference>
<dbReference type="InterPro" id="IPR020103">
    <property type="entry name" value="PsdUridine_synth_cat_dom_sf"/>
</dbReference>
<dbReference type="InterPro" id="IPR002501">
    <property type="entry name" value="PsdUridine_synth_N"/>
</dbReference>
<sequence length="292" mass="30885">MANRKPPTTHGLAVVDKPSGVTSHDVVAMLRRKFGERQVGHAGTLDPDATGVLLVGVGKATRLLRFLTDLGKTYTAEVVFGSTTDSLDSTGVVTGTFDMSGLAADTVRSMVVEHLTGAIHQIPPMVSAVKIDGKRLHELAREGIEVERAPRPVTVYRFDIEPTADPMVYRAEVHCSKGTYIRTLADDLGRLCGGGAHLRNLRRTAVGSFTVAESADPDDVQLLPLPQAVRDYPQVTVDAAAAALVGNGRVLDRVRAGMHGDGPWAVLGSDGVLLAMYESFGADAAKPAVVVA</sequence>
<dbReference type="Pfam" id="PF01509">
    <property type="entry name" value="TruB_N"/>
    <property type="match status" value="1"/>
</dbReference>
<feature type="domain" description="Pseudouridine synthase II N-terminal" evidence="4">
    <location>
        <begin position="31"/>
        <end position="181"/>
    </location>
</feature>
<dbReference type="AlphaFoldDB" id="A0A6J6AA21"/>
<proteinExistence type="inferred from homology"/>
<evidence type="ECO:0000259" key="5">
    <source>
        <dbReference type="Pfam" id="PF16198"/>
    </source>
</evidence>
<dbReference type="Gene3D" id="3.30.2350.10">
    <property type="entry name" value="Pseudouridine synthase"/>
    <property type="match status" value="1"/>
</dbReference>
<dbReference type="EMBL" id="CAFBIY010000113">
    <property type="protein sequence ID" value="CAB4852156.1"/>
    <property type="molecule type" value="Genomic_DNA"/>
</dbReference>
<evidence type="ECO:0000313" key="9">
    <source>
        <dbReference type="EMBL" id="CAB4852156.1"/>
    </source>
</evidence>
<evidence type="ECO:0000313" key="10">
    <source>
        <dbReference type="EMBL" id="CAB4954224.1"/>
    </source>
</evidence>
<evidence type="ECO:0000256" key="3">
    <source>
        <dbReference type="ARBA" id="ARBA00023235"/>
    </source>
</evidence>
<keyword evidence="3" id="KW-0413">Isomerase</keyword>
<dbReference type="NCBIfam" id="TIGR00431">
    <property type="entry name" value="TruB"/>
    <property type="match status" value="1"/>
</dbReference>
<organism evidence="6">
    <name type="scientific">freshwater metagenome</name>
    <dbReference type="NCBI Taxonomy" id="449393"/>
    <lineage>
        <taxon>unclassified sequences</taxon>
        <taxon>metagenomes</taxon>
        <taxon>ecological metagenomes</taxon>
    </lineage>
</organism>
<evidence type="ECO:0000313" key="8">
    <source>
        <dbReference type="EMBL" id="CAB4835955.1"/>
    </source>
</evidence>
<name>A0A6J6AA21_9ZZZZ</name>
<dbReference type="GO" id="GO:0160148">
    <property type="term" value="F:tRNA pseudouridine(55) synthase activity"/>
    <property type="evidence" value="ECO:0007669"/>
    <property type="project" value="UniProtKB-EC"/>
</dbReference>
<dbReference type="HAMAP" id="MF_01080">
    <property type="entry name" value="TruB_bact"/>
    <property type="match status" value="1"/>
</dbReference>
<evidence type="ECO:0000259" key="4">
    <source>
        <dbReference type="Pfam" id="PF01509"/>
    </source>
</evidence>
<evidence type="ECO:0000256" key="2">
    <source>
        <dbReference type="ARBA" id="ARBA00022694"/>
    </source>
</evidence>
<accession>A0A6J6AA21</accession>
<dbReference type="EMBL" id="CAFAAV010000352">
    <property type="protein sequence ID" value="CAB4835955.1"/>
    <property type="molecule type" value="Genomic_DNA"/>
</dbReference>
<protein>
    <recommendedName>
        <fullName evidence="1">tRNA pseudouridine(55) synthase</fullName>
        <ecNumber evidence="1">5.4.99.25</ecNumber>
    </recommendedName>
</protein>
<dbReference type="EMBL" id="CAEZYF010000034">
    <property type="protein sequence ID" value="CAB4746948.1"/>
    <property type="molecule type" value="Genomic_DNA"/>
</dbReference>
<evidence type="ECO:0000256" key="1">
    <source>
        <dbReference type="ARBA" id="ARBA00012787"/>
    </source>
</evidence>
<dbReference type="InterPro" id="IPR032819">
    <property type="entry name" value="TruB_C"/>
</dbReference>
<dbReference type="Pfam" id="PF16198">
    <property type="entry name" value="TruB_C_2"/>
    <property type="match status" value="1"/>
</dbReference>
<evidence type="ECO:0000313" key="7">
    <source>
        <dbReference type="EMBL" id="CAB4746948.1"/>
    </source>
</evidence>
<feature type="domain" description="tRNA pseudouridylate synthase B C-terminal" evidence="5">
    <location>
        <begin position="182"/>
        <end position="220"/>
    </location>
</feature>
<reference evidence="6" key="1">
    <citation type="submission" date="2020-05" db="EMBL/GenBank/DDBJ databases">
        <authorList>
            <person name="Chiriac C."/>
            <person name="Salcher M."/>
            <person name="Ghai R."/>
            <person name="Kavagutti S V."/>
        </authorList>
    </citation>
    <scope>NUCLEOTIDE SEQUENCE</scope>
</reference>
<evidence type="ECO:0000313" key="6">
    <source>
        <dbReference type="EMBL" id="CAB4365299.1"/>
    </source>
</evidence>
<dbReference type="GO" id="GO:0006400">
    <property type="term" value="P:tRNA modification"/>
    <property type="evidence" value="ECO:0007669"/>
    <property type="project" value="TreeGrafter"/>
</dbReference>
<dbReference type="SUPFAM" id="SSF55120">
    <property type="entry name" value="Pseudouridine synthase"/>
    <property type="match status" value="1"/>
</dbReference>
<evidence type="ECO:0000313" key="11">
    <source>
        <dbReference type="EMBL" id="CAB4999939.1"/>
    </source>
</evidence>
<dbReference type="GO" id="GO:1990481">
    <property type="term" value="P:mRNA pseudouridine synthesis"/>
    <property type="evidence" value="ECO:0007669"/>
    <property type="project" value="TreeGrafter"/>
</dbReference>
<dbReference type="PANTHER" id="PTHR13767">
    <property type="entry name" value="TRNA-PSEUDOURIDINE SYNTHASE"/>
    <property type="match status" value="1"/>
</dbReference>